<reference evidence="1" key="1">
    <citation type="submission" date="2016-07" db="EMBL/GenBank/DDBJ databases">
        <title>Microvirga ossetica sp. nov. a new species of rhizobia isolated from root nodules of the legume species Vicia alpestris Steven originated from North Ossetia region in the Caucasus.</title>
        <authorList>
            <person name="Safronova V.I."/>
            <person name="Kuznetsova I.G."/>
            <person name="Sazanova A.L."/>
            <person name="Belimov A."/>
            <person name="Andronov E."/>
            <person name="Osledkin Y.S."/>
            <person name="Onishchuk O.P."/>
            <person name="Kurchak O.N."/>
            <person name="Shaposhnikov A.I."/>
            <person name="Willems A."/>
            <person name="Tikhonovich I.A."/>
        </authorList>
    </citation>
    <scope>NUCLEOTIDE SEQUENCE [LARGE SCALE GENOMIC DNA]</scope>
    <source>
        <strain evidence="1">V5/3M</strain>
        <plasmid evidence="1">unnamed1</plasmid>
    </source>
</reference>
<protein>
    <submittedName>
        <fullName evidence="1">Uncharacterized protein</fullName>
    </submittedName>
</protein>
<dbReference type="OrthoDB" id="8234528at2"/>
<dbReference type="AlphaFoldDB" id="A0A1B2ERC2"/>
<dbReference type="KEGG" id="moc:BB934_30040"/>
<organism evidence="1">
    <name type="scientific">Microvirga ossetica</name>
    <dbReference type="NCBI Taxonomy" id="1882682"/>
    <lineage>
        <taxon>Bacteria</taxon>
        <taxon>Pseudomonadati</taxon>
        <taxon>Pseudomonadota</taxon>
        <taxon>Alphaproteobacteria</taxon>
        <taxon>Hyphomicrobiales</taxon>
        <taxon>Methylobacteriaceae</taxon>
        <taxon>Microvirga</taxon>
    </lineage>
</organism>
<name>A0A1B2ERC2_9HYPH</name>
<sequence length="147" mass="16348">MYPVSSKLERLAALMTTLGRTDHLDEELVRSIILHTCQGNPFATLATLRPMIVARSWTDLGLGLITEQMPTWCVCRLCLDDGLWWCAMNPRHPVCWGPCEVDEPHPVLAIAILKAFVTALIRPENPAPRATKRRIAASAVFVAVDCE</sequence>
<proteinExistence type="predicted"/>
<gene>
    <name evidence="1" type="ORF">BB934_30040</name>
</gene>
<dbReference type="EMBL" id="CP016617">
    <property type="protein sequence ID" value="ANY82525.1"/>
    <property type="molecule type" value="Genomic_DNA"/>
</dbReference>
<dbReference type="RefSeq" id="WP_099513634.1">
    <property type="nucleotide sequence ID" value="NZ_CP016617.1"/>
</dbReference>
<keyword evidence="1" id="KW-0614">Plasmid</keyword>
<geneLocation type="plasmid" evidence="1">
    <name>unnamed1</name>
</geneLocation>
<accession>A0A1B2ERC2</accession>
<evidence type="ECO:0000313" key="1">
    <source>
        <dbReference type="EMBL" id="ANY82525.1"/>
    </source>
</evidence>